<dbReference type="EMBL" id="CP012109">
    <property type="protein sequence ID" value="AKQ66110.1"/>
    <property type="molecule type" value="Genomic_DNA"/>
</dbReference>
<dbReference type="Proteomes" id="UP000009026">
    <property type="component" value="Chromosome"/>
</dbReference>
<proteinExistence type="predicted"/>
<reference evidence="1 2" key="1">
    <citation type="journal article" date="2016" name="PLoS ONE">
        <title>Complete Genome Sequence and Comparative Genomics of a Novel Myxobacterium Myxococcus hansupus.</title>
        <authorList>
            <person name="Sharma G."/>
            <person name="Narwani T."/>
            <person name="Subramanian S."/>
        </authorList>
    </citation>
    <scope>NUCLEOTIDE SEQUENCE [LARGE SCALE GENOMIC DNA]</scope>
    <source>
        <strain evidence="2">mixupus</strain>
    </source>
</reference>
<gene>
    <name evidence="1" type="ORF">A176_003022</name>
</gene>
<keyword evidence="1" id="KW-0282">Flagellum</keyword>
<sequence>MIVFDVGQGNLNAIVDGGGKIVAYYDFGYSTEKGKFPTPPTKPCFCDDPLIILSHWDQDHINLSKHVTRCLSAEWLVPEQGHSTFATKLQKRIKQAGGRLHTVPYSNQVQHQVFPWGYVERCSGAQTDPNGSGMAAFICVRQSPQHPAPAVGVAAVNGVASSALSPFLVRARAAHGLVTGSVNANIGLLHRPAVQRVALPVATVLAASQTAAGRQPHLPVAECVLAAVRAAERVVVHAENAVTAAGWLNGHNTFPTLRLHNAGWANTVAQELASATVAAAAPALHSYPGRVRAACGALTRDGTIEPGAWTWLGVRAAAAPGAPPPQLNTGHAPHHTDERFILLNGDAEYQYVPSMQQPKRPRVVAMTAMHHGAIYECTTHLQGRSIPFAPGSRAAQAVLRFRTRRVNAAGGLTNSVVSAVTEAALSLQRRRKSNRRRELRVNISRVARAAATAVYALNRAHPNEVTASPGKFAAVAAAVTIAAWRYPDATIVGLAACLASTTQSVSTKTGTSPIESVVEVAARAIRGRRVGPALTDAQLTNISAGALDGDLIPHVDHLANALVGTGQQLLTPDNAGAEAASALGELWASYKHGLAPGKAKDFKQRMDLDNADENVLNDLATAATAAIQASANGRSNRHRVAKASNAAGTALTVGAGQFVALAGQVQGAVSASYWAAPGLVLDAIAHAAAKLAAERAAAYLVGSTVEAVRTVIESARTPALRHDAYHAFGSRFLRANGSGGQIAYSYGIDADGFSHGYAKQTVSAGYCGHAHPLAIYKYEARGWVWRYNTSTRSRHKGAQGDPDRSHPFGHVRLAWDSVRDAAPSRDVSDFKCKTCGKSYRLQG</sequence>
<name>A0A0H4WXP7_9BACT</name>
<dbReference type="eggNOG" id="COG2333">
    <property type="taxonomic scope" value="Bacteria"/>
</dbReference>
<dbReference type="AlphaFoldDB" id="A0A0H4WXP7"/>
<evidence type="ECO:0000313" key="1">
    <source>
        <dbReference type="EMBL" id="AKQ66110.1"/>
    </source>
</evidence>
<evidence type="ECO:0000313" key="2">
    <source>
        <dbReference type="Proteomes" id="UP000009026"/>
    </source>
</evidence>
<dbReference type="KEGG" id="mym:A176_003022"/>
<dbReference type="STRING" id="1297742.A176_003022"/>
<protein>
    <submittedName>
        <fullName evidence="1">Flagellar hook-length control protein FliK</fullName>
    </submittedName>
</protein>
<keyword evidence="1" id="KW-0966">Cell projection</keyword>
<keyword evidence="1" id="KW-0969">Cilium</keyword>
<keyword evidence="2" id="KW-1185">Reference proteome</keyword>
<accession>A0A0H4WXP7</accession>
<organism evidence="1 2">
    <name type="scientific">Pseudomyxococcus hansupus</name>
    <dbReference type="NCBI Taxonomy" id="1297742"/>
    <lineage>
        <taxon>Bacteria</taxon>
        <taxon>Pseudomonadati</taxon>
        <taxon>Myxococcota</taxon>
        <taxon>Myxococcia</taxon>
        <taxon>Myxococcales</taxon>
        <taxon>Cystobacterineae</taxon>
        <taxon>Myxococcaceae</taxon>
        <taxon>Pseudomyxococcus</taxon>
    </lineage>
</organism>
<dbReference type="PATRIC" id="fig|1297742.4.peg.3047"/>